<dbReference type="Proteomes" id="UP000686327">
    <property type="component" value="Unassembled WGS sequence"/>
</dbReference>
<protein>
    <submittedName>
        <fullName evidence="2">Helix-turn-helix domain-containing protein</fullName>
    </submittedName>
</protein>
<gene>
    <name evidence="2" type="ORF">KC222_19860</name>
</gene>
<organism evidence="2 3">
    <name type="scientific">Cedecea davisae</name>
    <dbReference type="NCBI Taxonomy" id="158484"/>
    <lineage>
        <taxon>Bacteria</taxon>
        <taxon>Pseudomonadati</taxon>
        <taxon>Pseudomonadota</taxon>
        <taxon>Gammaproteobacteria</taxon>
        <taxon>Enterobacterales</taxon>
        <taxon>Enterobacteriaceae</taxon>
        <taxon>Cedecea</taxon>
    </lineage>
</organism>
<sequence length="279" mass="31676">MEIKLHSNATTTPRTRKYIQESDKTDGELAEELNISVDTVRRWRMRDDCYDKSHRPNTIHRALSQEQEAILVFLRLRLALSLDELLEAARLLVQQGISRASVSRTLQNWQQSRIARPDLKCACGHLWLDVFPLPEVISHKQGELLVFSDRVSGYMAVALRERGCVGIPDPLVGFLRQGLLLPVLSITARPSPFAQQLAEALSVPLHSAPEENWQQQAKEGNYRQGLEVLLNGERFDKRLGLGAVLLEFEDLLNQRIIRSRLKNLTPAAWLRLHQPSAGK</sequence>
<reference evidence="3" key="2">
    <citation type="submission" date="2023-07" db="EMBL/GenBank/DDBJ databases">
        <title>Cedecea davisae an AmpC producer and its therapeutic implications.</title>
        <authorList>
            <person name="Notter J."/>
        </authorList>
    </citation>
    <scope>NUCLEOTIDE SEQUENCE [LARGE SCALE GENOMIC DNA]</scope>
    <source>
        <strain evidence="3">1</strain>
    </source>
</reference>
<keyword evidence="3" id="KW-1185">Reference proteome</keyword>
<reference evidence="2 3" key="1">
    <citation type="submission" date="2021-04" db="EMBL/GenBank/DDBJ databases">
        <authorList>
            <person name="Seiffert S.N."/>
        </authorList>
    </citation>
    <scope>NUCLEOTIDE SEQUENCE [LARGE SCALE GENOMIC DNA]</scope>
    <source>
        <strain evidence="2 3">1</strain>
    </source>
</reference>
<dbReference type="RefSeq" id="WP_216377034.1">
    <property type="nucleotide sequence ID" value="NZ_JAGRYT010000038.1"/>
</dbReference>
<comment type="caution">
    <text evidence="2">The sequence shown here is derived from an EMBL/GenBank/DDBJ whole genome shotgun (WGS) entry which is preliminary data.</text>
</comment>
<dbReference type="EMBL" id="JAGRYU010000035">
    <property type="protein sequence ID" value="MBU4684260.1"/>
    <property type="molecule type" value="Genomic_DNA"/>
</dbReference>
<name>A0ABS6DM11_9ENTR</name>
<proteinExistence type="predicted"/>
<accession>A0ABS6DM11</accession>
<evidence type="ECO:0000313" key="2">
    <source>
        <dbReference type="EMBL" id="MBU4684260.1"/>
    </source>
</evidence>
<feature type="region of interest" description="Disordered" evidence="1">
    <location>
        <begin position="1"/>
        <end position="23"/>
    </location>
</feature>
<evidence type="ECO:0000256" key="1">
    <source>
        <dbReference type="SAM" id="MobiDB-lite"/>
    </source>
</evidence>
<evidence type="ECO:0000313" key="3">
    <source>
        <dbReference type="Proteomes" id="UP000686327"/>
    </source>
</evidence>